<dbReference type="PANTHER" id="PTHR37841">
    <property type="entry name" value="GLR2918 PROTEIN"/>
    <property type="match status" value="1"/>
</dbReference>
<proteinExistence type="predicted"/>
<name>A0A7W7KKV9_PSENT</name>
<dbReference type="Pfam" id="PF14903">
    <property type="entry name" value="WG_beta_rep"/>
    <property type="match status" value="2"/>
</dbReference>
<organism evidence="2 3">
    <name type="scientific">Pseudomonas nitroreducens</name>
    <dbReference type="NCBI Taxonomy" id="46680"/>
    <lineage>
        <taxon>Bacteria</taxon>
        <taxon>Pseudomonadati</taxon>
        <taxon>Pseudomonadota</taxon>
        <taxon>Gammaproteobacteria</taxon>
        <taxon>Pseudomonadales</taxon>
        <taxon>Pseudomonadaceae</taxon>
        <taxon>Pseudomonas</taxon>
    </lineage>
</organism>
<evidence type="ECO:0000313" key="3">
    <source>
        <dbReference type="Proteomes" id="UP000566995"/>
    </source>
</evidence>
<feature type="chain" id="PRO_5031104250" description="WG repeat-containing protein" evidence="1">
    <location>
        <begin position="29"/>
        <end position="545"/>
    </location>
</feature>
<reference evidence="2 3" key="1">
    <citation type="submission" date="2020-08" db="EMBL/GenBank/DDBJ databases">
        <title>Functional genomics of gut bacteria from endangered species of beetles.</title>
        <authorList>
            <person name="Carlos-Shanley C."/>
        </authorList>
    </citation>
    <scope>NUCLEOTIDE SEQUENCE [LARGE SCALE GENOMIC DNA]</scope>
    <source>
        <strain evidence="2 3">S00179</strain>
    </source>
</reference>
<dbReference type="InterPro" id="IPR032774">
    <property type="entry name" value="WG_beta_rep"/>
</dbReference>
<comment type="caution">
    <text evidence="2">The sequence shown here is derived from an EMBL/GenBank/DDBJ whole genome shotgun (WGS) entry which is preliminary data.</text>
</comment>
<feature type="signal peptide" evidence="1">
    <location>
        <begin position="1"/>
        <end position="28"/>
    </location>
</feature>
<protein>
    <recommendedName>
        <fullName evidence="4">WG repeat-containing protein</fullName>
    </recommendedName>
</protein>
<dbReference type="PANTHER" id="PTHR37841:SF1">
    <property type="entry name" value="DUF3298 DOMAIN-CONTAINING PROTEIN"/>
    <property type="match status" value="1"/>
</dbReference>
<keyword evidence="1" id="KW-0732">Signal</keyword>
<dbReference type="EMBL" id="JACHLI010000010">
    <property type="protein sequence ID" value="MBB4864204.1"/>
    <property type="molecule type" value="Genomic_DNA"/>
</dbReference>
<dbReference type="RefSeq" id="WP_184590278.1">
    <property type="nucleotide sequence ID" value="NZ_JACHLI010000010.1"/>
</dbReference>
<dbReference type="AlphaFoldDB" id="A0A7W7KKV9"/>
<sequence>MNNCLIPTFRLAILATSLLILSACKPGAGDSSPSAAARSTPTEQPATALCLNGKCGVLAPDGKVLLGFDNDFGNILATGLDSPVFASRNGHWDLISLDGGKVLRSAFTDELILLPGQLYGFARDGLYGILDRHGRQLQAPRFDRLTPSSDGSYIVYEIDGWNGVLDTHGQALTEALYDWIPTQSDSPDRTRLLMARRGASNWVIDLDSGAQQPVAYDHIGPRNDGYSVVSAAGRFGLADRSGSALFGLKYPWLGVPSQGLVAFREAQDKPCGYLDYHGQVVIAPRFVNCLPFGQQGALAQEWRHDGASLFGRYGLIDRQGQWRLPPTYDYAGNAGTDPWGQSHYVAGYAMIGTYSSAPMHMTRGIFSTDEGKELIAPDYEQIGALGQDRFLFSDRHSPKIRLSYQGEPIELPAVGILDRSAIRLVAPTDFIGASLDPSGRFLRSQTGLSADSPSALYDLQGRLIVPARGTVLEVDTQHQMVRDYSLKNVQGQDWKGLLSLRDLKGQVRFSVRRTDCGAAQLVDSAGQPIWPLDPTPFCPALAHAG</sequence>
<evidence type="ECO:0000313" key="2">
    <source>
        <dbReference type="EMBL" id="MBB4864204.1"/>
    </source>
</evidence>
<dbReference type="Proteomes" id="UP000566995">
    <property type="component" value="Unassembled WGS sequence"/>
</dbReference>
<evidence type="ECO:0008006" key="4">
    <source>
        <dbReference type="Google" id="ProtNLM"/>
    </source>
</evidence>
<evidence type="ECO:0000256" key="1">
    <source>
        <dbReference type="SAM" id="SignalP"/>
    </source>
</evidence>
<accession>A0A7W7KKV9</accession>
<gene>
    <name evidence="2" type="ORF">HNP46_003068</name>
</gene>